<dbReference type="AlphaFoldDB" id="A0A0E9NM25"/>
<comment type="caution">
    <text evidence="1">The sequence shown here is derived from an EMBL/GenBank/DDBJ whole genome shotgun (WGS) entry which is preliminary data.</text>
</comment>
<reference evidence="1 2" key="2">
    <citation type="journal article" date="2014" name="J. Gen. Appl. Microbiol.">
        <title>The early diverging ascomycetous budding yeast Saitoella complicata has three histone deacetylases belonging to the Clr6, Hos2, and Rpd3 lineages.</title>
        <authorList>
            <person name="Nishida H."/>
            <person name="Matsumoto T."/>
            <person name="Kondo S."/>
            <person name="Hamamoto M."/>
            <person name="Yoshikawa H."/>
        </authorList>
    </citation>
    <scope>NUCLEOTIDE SEQUENCE [LARGE SCALE GENOMIC DNA]</scope>
    <source>
        <strain evidence="1 2">NRRL Y-17804</strain>
    </source>
</reference>
<proteinExistence type="predicted"/>
<keyword evidence="2" id="KW-1185">Reference proteome</keyword>
<gene>
    <name evidence="1" type="ORF">G7K_4872-t1</name>
</gene>
<dbReference type="EMBL" id="BACD03000036">
    <property type="protein sequence ID" value="GAO50751.1"/>
    <property type="molecule type" value="Genomic_DNA"/>
</dbReference>
<name>A0A0E9NM25_SAICN</name>
<organism evidence="1 2">
    <name type="scientific">Saitoella complicata (strain BCRC 22490 / CBS 7301 / JCM 7358 / NBRC 10748 / NRRL Y-17804)</name>
    <dbReference type="NCBI Taxonomy" id="698492"/>
    <lineage>
        <taxon>Eukaryota</taxon>
        <taxon>Fungi</taxon>
        <taxon>Dikarya</taxon>
        <taxon>Ascomycota</taxon>
        <taxon>Taphrinomycotina</taxon>
        <taxon>Taphrinomycotina incertae sedis</taxon>
        <taxon>Saitoella</taxon>
    </lineage>
</organism>
<sequence length="109" mass="11915">MSKAARPEAEAELNVARVVVDLFLEDGTVWHATVALNFLCLVHWITHVFTSVYTLPISASSFLTLFRHHPLTDPVTPQSAAARASFQALGLCPIADACPFSSSWYTPLT</sequence>
<reference evidence="1 2" key="1">
    <citation type="journal article" date="2011" name="J. Gen. Appl. Microbiol.">
        <title>Draft genome sequencing of the enigmatic yeast Saitoella complicata.</title>
        <authorList>
            <person name="Nishida H."/>
            <person name="Hamamoto M."/>
            <person name="Sugiyama J."/>
        </authorList>
    </citation>
    <scope>NUCLEOTIDE SEQUENCE [LARGE SCALE GENOMIC DNA]</scope>
    <source>
        <strain evidence="1 2">NRRL Y-17804</strain>
    </source>
</reference>
<protein>
    <submittedName>
        <fullName evidence="1">Uncharacterized protein</fullName>
    </submittedName>
</protein>
<accession>A0A0E9NM25</accession>
<reference evidence="1 2" key="3">
    <citation type="journal article" date="2015" name="Genome Announc.">
        <title>Draft Genome Sequence of the Archiascomycetous Yeast Saitoella complicata.</title>
        <authorList>
            <person name="Yamauchi K."/>
            <person name="Kondo S."/>
            <person name="Hamamoto M."/>
            <person name="Takahashi Y."/>
            <person name="Ogura Y."/>
            <person name="Hayashi T."/>
            <person name="Nishida H."/>
        </authorList>
    </citation>
    <scope>NUCLEOTIDE SEQUENCE [LARGE SCALE GENOMIC DNA]</scope>
    <source>
        <strain evidence="1 2">NRRL Y-17804</strain>
    </source>
</reference>
<dbReference type="Proteomes" id="UP000033140">
    <property type="component" value="Unassembled WGS sequence"/>
</dbReference>
<evidence type="ECO:0000313" key="1">
    <source>
        <dbReference type="EMBL" id="GAO50751.1"/>
    </source>
</evidence>
<evidence type="ECO:0000313" key="2">
    <source>
        <dbReference type="Proteomes" id="UP000033140"/>
    </source>
</evidence>